<accession>A0ABP8G979</accession>
<dbReference type="InterPro" id="IPR046483">
    <property type="entry name" value="DUF6576"/>
</dbReference>
<comment type="subcellular location">
    <subcellularLocation>
        <location evidence="1">Membrane</location>
        <topology evidence="1">Multi-pass membrane protein</topology>
    </subcellularLocation>
</comment>
<evidence type="ECO:0000256" key="4">
    <source>
        <dbReference type="ARBA" id="ARBA00022801"/>
    </source>
</evidence>
<dbReference type="InterPro" id="IPR022764">
    <property type="entry name" value="Peptidase_S54_rhomboid_dom"/>
</dbReference>
<feature type="domain" description="Peptidase S54 rhomboid" evidence="8">
    <location>
        <begin position="42"/>
        <end position="182"/>
    </location>
</feature>
<evidence type="ECO:0000259" key="9">
    <source>
        <dbReference type="Pfam" id="PF20216"/>
    </source>
</evidence>
<evidence type="ECO:0000256" key="7">
    <source>
        <dbReference type="SAM" id="Phobius"/>
    </source>
</evidence>
<keyword evidence="11" id="KW-1185">Reference proteome</keyword>
<feature type="transmembrane region" description="Helical" evidence="7">
    <location>
        <begin position="46"/>
        <end position="69"/>
    </location>
</feature>
<keyword evidence="3 7" id="KW-0812">Transmembrane</keyword>
<evidence type="ECO:0000313" key="10">
    <source>
        <dbReference type="EMBL" id="GAA4319565.1"/>
    </source>
</evidence>
<dbReference type="InterPro" id="IPR035952">
    <property type="entry name" value="Rhomboid-like_sf"/>
</dbReference>
<gene>
    <name evidence="10" type="ORF">GCM10023184_04350</name>
</gene>
<keyword evidence="4" id="KW-0378">Hydrolase</keyword>
<feature type="transmembrane region" description="Helical" evidence="7">
    <location>
        <begin position="163"/>
        <end position="182"/>
    </location>
</feature>
<dbReference type="PANTHER" id="PTHR43731:SF14">
    <property type="entry name" value="PRESENILIN-ASSOCIATED RHOMBOID-LIKE PROTEIN, MITOCHONDRIAL"/>
    <property type="match status" value="1"/>
</dbReference>
<reference evidence="11" key="1">
    <citation type="journal article" date="2019" name="Int. J. Syst. Evol. Microbiol.">
        <title>The Global Catalogue of Microorganisms (GCM) 10K type strain sequencing project: providing services to taxonomists for standard genome sequencing and annotation.</title>
        <authorList>
            <consortium name="The Broad Institute Genomics Platform"/>
            <consortium name="The Broad Institute Genome Sequencing Center for Infectious Disease"/>
            <person name="Wu L."/>
            <person name="Ma J."/>
        </authorList>
    </citation>
    <scope>NUCLEOTIDE SEQUENCE [LARGE SCALE GENOMIC DNA]</scope>
    <source>
        <strain evidence="11">JCM 17919</strain>
    </source>
</reference>
<proteinExistence type="inferred from homology"/>
<dbReference type="Pfam" id="PF20216">
    <property type="entry name" value="DUF6576"/>
    <property type="match status" value="1"/>
</dbReference>
<protein>
    <recommendedName>
        <fullName evidence="12">Rhomboid family intramembrane serine protease</fullName>
    </recommendedName>
</protein>
<sequence length="278" mass="30978">MPGYIGLGLLIATFIVTYQGLRHTLLMERYQFWVDGVRVHRDYKRLFTSIFLHMSWGHFVLNVLGIFFIGGMMEATLGPVAFALLYLASGVGGNALLLWLKRYEPGYTTMGATGAISGVLFAAVALFPQSTMMLVFIPMKAWFFGLAFMILTIWGIRSGRGGVAYEAHLGGALAGMMIGLLLQPQALTANWIYITAVTVPALVFLYIAARKPQLLHVDLFPSSGRQPARVLNLEDRYNSDKKIRQEEIDRILDKIHRKGMGGLTARERQLLKEYSAKG</sequence>
<dbReference type="PANTHER" id="PTHR43731">
    <property type="entry name" value="RHOMBOID PROTEASE"/>
    <property type="match status" value="1"/>
</dbReference>
<feature type="transmembrane region" description="Helical" evidence="7">
    <location>
        <begin position="81"/>
        <end position="100"/>
    </location>
</feature>
<feature type="transmembrane region" description="Helical" evidence="7">
    <location>
        <begin position="188"/>
        <end position="209"/>
    </location>
</feature>
<dbReference type="EMBL" id="BAABGY010000001">
    <property type="protein sequence ID" value="GAA4319565.1"/>
    <property type="molecule type" value="Genomic_DNA"/>
</dbReference>
<comment type="caution">
    <text evidence="10">The sequence shown here is derived from an EMBL/GenBank/DDBJ whole genome shotgun (WGS) entry which is preliminary data.</text>
</comment>
<name>A0ABP8G979_9BACT</name>
<keyword evidence="5 7" id="KW-1133">Transmembrane helix</keyword>
<evidence type="ECO:0000256" key="3">
    <source>
        <dbReference type="ARBA" id="ARBA00022692"/>
    </source>
</evidence>
<feature type="domain" description="DUF6576" evidence="9">
    <location>
        <begin position="233"/>
        <end position="277"/>
    </location>
</feature>
<evidence type="ECO:0008006" key="12">
    <source>
        <dbReference type="Google" id="ProtNLM"/>
    </source>
</evidence>
<dbReference type="SUPFAM" id="SSF144091">
    <property type="entry name" value="Rhomboid-like"/>
    <property type="match status" value="1"/>
</dbReference>
<dbReference type="Pfam" id="PF01694">
    <property type="entry name" value="Rhomboid"/>
    <property type="match status" value="1"/>
</dbReference>
<feature type="transmembrane region" description="Helical" evidence="7">
    <location>
        <begin position="6"/>
        <end position="25"/>
    </location>
</feature>
<dbReference type="RefSeq" id="WP_345253004.1">
    <property type="nucleotide sequence ID" value="NZ_BAABGY010000001.1"/>
</dbReference>
<comment type="similarity">
    <text evidence="2">Belongs to the peptidase S54 family.</text>
</comment>
<evidence type="ECO:0000256" key="5">
    <source>
        <dbReference type="ARBA" id="ARBA00022989"/>
    </source>
</evidence>
<dbReference type="Gene3D" id="1.20.1540.10">
    <property type="entry name" value="Rhomboid-like"/>
    <property type="match status" value="1"/>
</dbReference>
<feature type="transmembrane region" description="Helical" evidence="7">
    <location>
        <begin position="107"/>
        <end position="127"/>
    </location>
</feature>
<evidence type="ECO:0000259" key="8">
    <source>
        <dbReference type="Pfam" id="PF01694"/>
    </source>
</evidence>
<evidence type="ECO:0000256" key="1">
    <source>
        <dbReference type="ARBA" id="ARBA00004141"/>
    </source>
</evidence>
<keyword evidence="6 7" id="KW-0472">Membrane</keyword>
<evidence type="ECO:0000256" key="2">
    <source>
        <dbReference type="ARBA" id="ARBA00009045"/>
    </source>
</evidence>
<organism evidence="10 11">
    <name type="scientific">Flaviaesturariibacter amylovorans</name>
    <dbReference type="NCBI Taxonomy" id="1084520"/>
    <lineage>
        <taxon>Bacteria</taxon>
        <taxon>Pseudomonadati</taxon>
        <taxon>Bacteroidota</taxon>
        <taxon>Chitinophagia</taxon>
        <taxon>Chitinophagales</taxon>
        <taxon>Chitinophagaceae</taxon>
        <taxon>Flaviaestuariibacter</taxon>
    </lineage>
</organism>
<evidence type="ECO:0000256" key="6">
    <source>
        <dbReference type="ARBA" id="ARBA00023136"/>
    </source>
</evidence>
<dbReference type="Proteomes" id="UP001501725">
    <property type="component" value="Unassembled WGS sequence"/>
</dbReference>
<evidence type="ECO:0000313" key="11">
    <source>
        <dbReference type="Proteomes" id="UP001501725"/>
    </source>
</evidence>
<feature type="transmembrane region" description="Helical" evidence="7">
    <location>
        <begin position="133"/>
        <end position="156"/>
    </location>
</feature>
<dbReference type="InterPro" id="IPR050925">
    <property type="entry name" value="Rhomboid_protease_S54"/>
</dbReference>